<evidence type="ECO:0000256" key="4">
    <source>
        <dbReference type="ARBA" id="ARBA00023040"/>
    </source>
</evidence>
<evidence type="ECO:0000313" key="12">
    <source>
        <dbReference type="Proteomes" id="UP001152320"/>
    </source>
</evidence>
<dbReference type="Pfam" id="PF00003">
    <property type="entry name" value="7tm_3"/>
    <property type="match status" value="1"/>
</dbReference>
<dbReference type="OrthoDB" id="2150267at2759"/>
<comment type="subcellular location">
    <subcellularLocation>
        <location evidence="1">Membrane</location>
        <topology evidence="1">Multi-pass membrane protein</topology>
    </subcellularLocation>
</comment>
<organism evidence="11 12">
    <name type="scientific">Holothuria leucospilota</name>
    <name type="common">Black long sea cucumber</name>
    <name type="synonym">Mertensiothuria leucospilota</name>
    <dbReference type="NCBI Taxonomy" id="206669"/>
    <lineage>
        <taxon>Eukaryota</taxon>
        <taxon>Metazoa</taxon>
        <taxon>Echinodermata</taxon>
        <taxon>Eleutherozoa</taxon>
        <taxon>Echinozoa</taxon>
        <taxon>Holothuroidea</taxon>
        <taxon>Aspidochirotacea</taxon>
        <taxon>Aspidochirotida</taxon>
        <taxon>Holothuriidae</taxon>
        <taxon>Holothuria</taxon>
    </lineage>
</organism>
<dbReference type="PANTHER" id="PTHR10519">
    <property type="entry name" value="GABA-B RECEPTOR"/>
    <property type="match status" value="1"/>
</dbReference>
<dbReference type="AlphaFoldDB" id="A0A9Q0YCV9"/>
<keyword evidence="8" id="KW-0807">Transducer</keyword>
<keyword evidence="6 11" id="KW-0675">Receptor</keyword>
<evidence type="ECO:0000256" key="6">
    <source>
        <dbReference type="ARBA" id="ARBA00023170"/>
    </source>
</evidence>
<dbReference type="PANTHER" id="PTHR10519:SF20">
    <property type="entry name" value="G-PROTEIN COUPLED RECEPTOR 156-RELATED"/>
    <property type="match status" value="1"/>
</dbReference>
<reference evidence="11" key="1">
    <citation type="submission" date="2021-10" db="EMBL/GenBank/DDBJ databases">
        <title>Tropical sea cucumber genome reveals ecological adaptation and Cuvierian tubules defense mechanism.</title>
        <authorList>
            <person name="Chen T."/>
        </authorList>
    </citation>
    <scope>NUCLEOTIDE SEQUENCE</scope>
    <source>
        <strain evidence="11">Nanhai2018</strain>
        <tissue evidence="11">Muscle</tissue>
    </source>
</reference>
<dbReference type="InterPro" id="IPR017978">
    <property type="entry name" value="GPCR_3_C"/>
</dbReference>
<keyword evidence="3 9" id="KW-1133">Transmembrane helix</keyword>
<dbReference type="GO" id="GO:0007214">
    <property type="term" value="P:gamma-aminobutyric acid signaling pathway"/>
    <property type="evidence" value="ECO:0007669"/>
    <property type="project" value="TreeGrafter"/>
</dbReference>
<evidence type="ECO:0000256" key="9">
    <source>
        <dbReference type="SAM" id="Phobius"/>
    </source>
</evidence>
<keyword evidence="12" id="KW-1185">Reference proteome</keyword>
<gene>
    <name evidence="11" type="ORF">HOLleu_40025</name>
</gene>
<keyword evidence="4" id="KW-0297">G-protein coupled receptor</keyword>
<name>A0A9Q0YCV9_HOLLE</name>
<dbReference type="InterPro" id="IPR002455">
    <property type="entry name" value="GPCR3_GABA-B"/>
</dbReference>
<evidence type="ECO:0000313" key="11">
    <source>
        <dbReference type="EMBL" id="KAJ8020437.1"/>
    </source>
</evidence>
<protein>
    <submittedName>
        <fullName evidence="11">Gamma-aminobutyric acid type B receptor subunit 2</fullName>
    </submittedName>
</protein>
<keyword evidence="2 9" id="KW-0812">Transmembrane</keyword>
<evidence type="ECO:0000256" key="3">
    <source>
        <dbReference type="ARBA" id="ARBA00022989"/>
    </source>
</evidence>
<evidence type="ECO:0000256" key="7">
    <source>
        <dbReference type="ARBA" id="ARBA00023180"/>
    </source>
</evidence>
<proteinExistence type="predicted"/>
<feature type="transmembrane region" description="Helical" evidence="9">
    <location>
        <begin position="42"/>
        <end position="60"/>
    </location>
</feature>
<comment type="caution">
    <text evidence="11">The sequence shown here is derived from an EMBL/GenBank/DDBJ whole genome shotgun (WGS) entry which is preliminary data.</text>
</comment>
<accession>A0A9Q0YCV9</accession>
<dbReference type="PRINTS" id="PR01176">
    <property type="entry name" value="GABABRECEPTR"/>
</dbReference>
<evidence type="ECO:0000256" key="8">
    <source>
        <dbReference type="ARBA" id="ARBA00023224"/>
    </source>
</evidence>
<dbReference type="Proteomes" id="UP001152320">
    <property type="component" value="Chromosome 22"/>
</dbReference>
<sequence>MSSPNLNNLILVGGILAYVSMIFFGIDASLVPQSSIALMCKLHLWCLTTSFSVAFGAMFMKTWRVHRIFTNKSLHKTVEYS</sequence>
<evidence type="ECO:0000256" key="1">
    <source>
        <dbReference type="ARBA" id="ARBA00004141"/>
    </source>
</evidence>
<evidence type="ECO:0000256" key="5">
    <source>
        <dbReference type="ARBA" id="ARBA00023136"/>
    </source>
</evidence>
<dbReference type="GO" id="GO:0038039">
    <property type="term" value="C:G protein-coupled receptor heterodimeric complex"/>
    <property type="evidence" value="ECO:0007669"/>
    <property type="project" value="TreeGrafter"/>
</dbReference>
<keyword evidence="5 9" id="KW-0472">Membrane</keyword>
<feature type="transmembrane region" description="Helical" evidence="9">
    <location>
        <begin position="9"/>
        <end position="30"/>
    </location>
</feature>
<evidence type="ECO:0000256" key="2">
    <source>
        <dbReference type="ARBA" id="ARBA00022692"/>
    </source>
</evidence>
<dbReference type="EMBL" id="JAIZAY010000022">
    <property type="protein sequence ID" value="KAJ8020437.1"/>
    <property type="molecule type" value="Genomic_DNA"/>
</dbReference>
<feature type="domain" description="G-protein coupled receptors family 3 profile" evidence="10">
    <location>
        <begin position="1"/>
        <end position="73"/>
    </location>
</feature>
<keyword evidence="7" id="KW-0325">Glycoprotein</keyword>
<evidence type="ECO:0000259" key="10">
    <source>
        <dbReference type="Pfam" id="PF00003"/>
    </source>
</evidence>
<dbReference type="GO" id="GO:0004965">
    <property type="term" value="F:G protein-coupled GABA receptor activity"/>
    <property type="evidence" value="ECO:0007669"/>
    <property type="project" value="InterPro"/>
</dbReference>